<feature type="domain" description="RNA polymerase sigma-70 region 2" evidence="6">
    <location>
        <begin position="57"/>
        <end position="125"/>
    </location>
</feature>
<dbReference type="InterPro" id="IPR039425">
    <property type="entry name" value="RNA_pol_sigma-70-like"/>
</dbReference>
<keyword evidence="5" id="KW-0472">Membrane</keyword>
<evidence type="ECO:0000259" key="6">
    <source>
        <dbReference type="Pfam" id="PF04542"/>
    </source>
</evidence>
<keyword evidence="5" id="KW-0812">Transmembrane</keyword>
<evidence type="ECO:0000313" key="9">
    <source>
        <dbReference type="Proteomes" id="UP001172083"/>
    </source>
</evidence>
<evidence type="ECO:0000256" key="1">
    <source>
        <dbReference type="ARBA" id="ARBA00010641"/>
    </source>
</evidence>
<feature type="domain" description="RNA polymerase sigma factor 70 region 4 type 2" evidence="7">
    <location>
        <begin position="160"/>
        <end position="209"/>
    </location>
</feature>
<dbReference type="SUPFAM" id="SSF88659">
    <property type="entry name" value="Sigma3 and sigma4 domains of RNA polymerase sigma factors"/>
    <property type="match status" value="1"/>
</dbReference>
<accession>A0ABT8LEP0</accession>
<dbReference type="Gene3D" id="1.10.10.10">
    <property type="entry name" value="Winged helix-like DNA-binding domain superfamily/Winged helix DNA-binding domain"/>
    <property type="match status" value="1"/>
</dbReference>
<keyword evidence="3" id="KW-0731">Sigma factor</keyword>
<feature type="transmembrane region" description="Helical" evidence="5">
    <location>
        <begin position="222"/>
        <end position="239"/>
    </location>
</feature>
<dbReference type="RefSeq" id="WP_346761591.1">
    <property type="nucleotide sequence ID" value="NZ_JAUJEB010000008.1"/>
</dbReference>
<evidence type="ECO:0000256" key="3">
    <source>
        <dbReference type="ARBA" id="ARBA00023082"/>
    </source>
</evidence>
<comment type="caution">
    <text evidence="8">The sequence shown here is derived from an EMBL/GenBank/DDBJ whole genome shotgun (WGS) entry which is preliminary data.</text>
</comment>
<keyword evidence="4" id="KW-0804">Transcription</keyword>
<dbReference type="PANTHER" id="PTHR43133:SF46">
    <property type="entry name" value="RNA POLYMERASE SIGMA-70 FACTOR ECF SUBFAMILY"/>
    <property type="match status" value="1"/>
</dbReference>
<organism evidence="8 9">
    <name type="scientific">Agaribacillus aureus</name>
    <dbReference type="NCBI Taxonomy" id="3051825"/>
    <lineage>
        <taxon>Bacteria</taxon>
        <taxon>Pseudomonadati</taxon>
        <taxon>Bacteroidota</taxon>
        <taxon>Cytophagia</taxon>
        <taxon>Cytophagales</taxon>
        <taxon>Splendidivirgaceae</taxon>
        <taxon>Agaribacillus</taxon>
    </lineage>
</organism>
<keyword evidence="9" id="KW-1185">Reference proteome</keyword>
<dbReference type="InterPro" id="IPR013324">
    <property type="entry name" value="RNA_pol_sigma_r3/r4-like"/>
</dbReference>
<keyword evidence="5" id="KW-1133">Transmembrane helix</keyword>
<dbReference type="NCBIfam" id="TIGR02937">
    <property type="entry name" value="sigma70-ECF"/>
    <property type="match status" value="1"/>
</dbReference>
<evidence type="ECO:0000256" key="4">
    <source>
        <dbReference type="ARBA" id="ARBA00023163"/>
    </source>
</evidence>
<protein>
    <submittedName>
        <fullName evidence="8">Sigma-70 family RNA polymerase sigma factor</fullName>
    </submittedName>
</protein>
<dbReference type="Pfam" id="PF08281">
    <property type="entry name" value="Sigma70_r4_2"/>
    <property type="match status" value="1"/>
</dbReference>
<evidence type="ECO:0000256" key="2">
    <source>
        <dbReference type="ARBA" id="ARBA00023015"/>
    </source>
</evidence>
<name>A0ABT8LEP0_9BACT</name>
<dbReference type="InterPro" id="IPR013325">
    <property type="entry name" value="RNA_pol_sigma_r2"/>
</dbReference>
<comment type="similarity">
    <text evidence="1">Belongs to the sigma-70 factor family. ECF subfamily.</text>
</comment>
<dbReference type="Proteomes" id="UP001172083">
    <property type="component" value="Unassembled WGS sequence"/>
</dbReference>
<reference evidence="8" key="1">
    <citation type="submission" date="2023-06" db="EMBL/GenBank/DDBJ databases">
        <title>Genomic of Agaribacillus aureum.</title>
        <authorList>
            <person name="Wang G."/>
        </authorList>
    </citation>
    <scope>NUCLEOTIDE SEQUENCE</scope>
    <source>
        <strain evidence="8">BMA12</strain>
    </source>
</reference>
<evidence type="ECO:0000313" key="8">
    <source>
        <dbReference type="EMBL" id="MDN5216254.1"/>
    </source>
</evidence>
<dbReference type="Pfam" id="PF04542">
    <property type="entry name" value="Sigma70_r2"/>
    <property type="match status" value="1"/>
</dbReference>
<dbReference type="SUPFAM" id="SSF88946">
    <property type="entry name" value="Sigma2 domain of RNA polymerase sigma factors"/>
    <property type="match status" value="1"/>
</dbReference>
<dbReference type="InterPro" id="IPR007627">
    <property type="entry name" value="RNA_pol_sigma70_r2"/>
</dbReference>
<dbReference type="Gene3D" id="1.10.1740.10">
    <property type="match status" value="1"/>
</dbReference>
<evidence type="ECO:0000256" key="5">
    <source>
        <dbReference type="SAM" id="Phobius"/>
    </source>
</evidence>
<sequence>MSEQSKKEPLAFRYDSDLCFPHNSLWNPDKRNSLDLKGDKEVWKMFRSGDDEAFGYIYMKYANLLFKFGLQYIKEREILKDCIQDVFISLKKNRRNLTSDVLSIKSYLYKAMYRQVMERIKKEKRQYIDLSIVNSQGFDISISEESRLISEEYLRERIKQIKSALGKLSKKQKQAILHYYYDGLTHQEIAYVMEMKNKSSARKLIYRALHEIRENVSKKTRSISLILTILLVSLLFHLFS</sequence>
<dbReference type="InterPro" id="IPR036388">
    <property type="entry name" value="WH-like_DNA-bd_sf"/>
</dbReference>
<keyword evidence="2" id="KW-0805">Transcription regulation</keyword>
<evidence type="ECO:0000259" key="7">
    <source>
        <dbReference type="Pfam" id="PF08281"/>
    </source>
</evidence>
<dbReference type="EMBL" id="JAUJEB010000008">
    <property type="protein sequence ID" value="MDN5216254.1"/>
    <property type="molecule type" value="Genomic_DNA"/>
</dbReference>
<dbReference type="PANTHER" id="PTHR43133">
    <property type="entry name" value="RNA POLYMERASE ECF-TYPE SIGMA FACTO"/>
    <property type="match status" value="1"/>
</dbReference>
<dbReference type="InterPro" id="IPR013249">
    <property type="entry name" value="RNA_pol_sigma70_r4_t2"/>
</dbReference>
<dbReference type="InterPro" id="IPR014284">
    <property type="entry name" value="RNA_pol_sigma-70_dom"/>
</dbReference>
<gene>
    <name evidence="8" type="ORF">QQ020_29570</name>
</gene>
<proteinExistence type="inferred from homology"/>